<evidence type="ECO:0000256" key="3">
    <source>
        <dbReference type="ARBA" id="ARBA00022801"/>
    </source>
</evidence>
<comment type="similarity">
    <text evidence="1">Belongs to the sulfatase family.</text>
</comment>
<dbReference type="PANTHER" id="PTHR42693">
    <property type="entry name" value="ARYLSULFATASE FAMILY MEMBER"/>
    <property type="match status" value="1"/>
</dbReference>
<dbReference type="Gene3D" id="3.40.720.10">
    <property type="entry name" value="Alkaline Phosphatase, subunit A"/>
    <property type="match status" value="1"/>
</dbReference>
<evidence type="ECO:0000256" key="2">
    <source>
        <dbReference type="ARBA" id="ARBA00022723"/>
    </source>
</evidence>
<evidence type="ECO:0000256" key="1">
    <source>
        <dbReference type="ARBA" id="ARBA00008779"/>
    </source>
</evidence>
<protein>
    <submittedName>
        <fullName evidence="6">Arylsulfatase</fullName>
    </submittedName>
</protein>
<dbReference type="PANTHER" id="PTHR42693:SF53">
    <property type="entry name" value="ENDO-4-O-SULFATASE"/>
    <property type="match status" value="1"/>
</dbReference>
<evidence type="ECO:0000313" key="7">
    <source>
        <dbReference type="Proteomes" id="UP000366872"/>
    </source>
</evidence>
<accession>A0A6C2TV46</accession>
<dbReference type="InterPro" id="IPR000917">
    <property type="entry name" value="Sulfatase_N"/>
</dbReference>
<proteinExistence type="inferred from homology"/>
<dbReference type="SUPFAM" id="SSF53649">
    <property type="entry name" value="Alkaline phosphatase-like"/>
    <property type="match status" value="1"/>
</dbReference>
<dbReference type="InterPro" id="IPR024607">
    <property type="entry name" value="Sulfatase_CS"/>
</dbReference>
<dbReference type="AlphaFoldDB" id="A0A6C2TV46"/>
<gene>
    <name evidence="6" type="primary">atsA_2</name>
    <name evidence="6" type="ORF">PDESU_00009</name>
</gene>
<keyword evidence="4" id="KW-0106">Calcium</keyword>
<dbReference type="EMBL" id="CAAHFG010000001">
    <property type="protein sequence ID" value="VGO11465.1"/>
    <property type="molecule type" value="Genomic_DNA"/>
</dbReference>
<dbReference type="Proteomes" id="UP000366872">
    <property type="component" value="Unassembled WGS sequence"/>
</dbReference>
<evidence type="ECO:0000256" key="4">
    <source>
        <dbReference type="ARBA" id="ARBA00022837"/>
    </source>
</evidence>
<feature type="domain" description="Sulfatase N-terminal" evidence="5">
    <location>
        <begin position="12"/>
        <end position="354"/>
    </location>
</feature>
<keyword evidence="7" id="KW-1185">Reference proteome</keyword>
<reference evidence="6 7" key="1">
    <citation type="submission" date="2019-04" db="EMBL/GenBank/DDBJ databases">
        <authorList>
            <person name="Van Vliet M D."/>
        </authorList>
    </citation>
    <scope>NUCLEOTIDE SEQUENCE [LARGE SCALE GENOMIC DNA]</scope>
    <source>
        <strain evidence="6 7">F1</strain>
    </source>
</reference>
<dbReference type="PROSITE" id="PS00149">
    <property type="entry name" value="SULFATASE_2"/>
    <property type="match status" value="1"/>
</dbReference>
<keyword evidence="2" id="KW-0479">Metal-binding</keyword>
<sequence>MLIASVAFAKKPNVIVFYTDDHGWADLGIHGMADDVKTPHLDQLARDGVLCKHGYSTAPQCCPSRAGVMTGKYQQRFGFGHNGEGPLPLAETTLADRMRAAGYRTGMVGKWHLEPNWTCSDWIKDSLGVGNATAKTKIPFRQILPYYPGNRGFDEFFKGEMYRYWANYDLDGNDLEKDGEWKNMKGYRLDIQTDASLAFIDRNKDEPFFLYCAYFAPHVPMEATENYLSRFPGEMPERRRYALAMISAMDDGVGRIRERLKELKLEKDTLIFVIADNGAPLKIDMEDIPISFPGGAWDGSLNTPWVGEKGMVMEGGVRVPYIAAWPGTFPAGQVCEDPVITLDVAPTCLAAAGAPIPAELDGVNLIPRFSNAQRPLPGRDLFWRFWGQTTVRRGDWKYIWLGDGREMLFDLSSEKHEHENLIAKHPEKAAQLKEALVKWNNELKPRGIPPALFNDQEVKWYKHYLNLAQ</sequence>
<name>A0A6C2TV46_PONDE</name>
<dbReference type="GO" id="GO:0004065">
    <property type="term" value="F:arylsulfatase activity"/>
    <property type="evidence" value="ECO:0007669"/>
    <property type="project" value="TreeGrafter"/>
</dbReference>
<dbReference type="InterPro" id="IPR050738">
    <property type="entry name" value="Sulfatase"/>
</dbReference>
<dbReference type="Gene3D" id="3.30.1120.10">
    <property type="match status" value="1"/>
</dbReference>
<evidence type="ECO:0000313" key="6">
    <source>
        <dbReference type="EMBL" id="VGO11465.1"/>
    </source>
</evidence>
<dbReference type="GO" id="GO:0046872">
    <property type="term" value="F:metal ion binding"/>
    <property type="evidence" value="ECO:0007669"/>
    <property type="project" value="UniProtKB-KW"/>
</dbReference>
<keyword evidence="3" id="KW-0378">Hydrolase</keyword>
<dbReference type="InterPro" id="IPR017850">
    <property type="entry name" value="Alkaline_phosphatase_core_sf"/>
</dbReference>
<organism evidence="6 7">
    <name type="scientific">Pontiella desulfatans</name>
    <dbReference type="NCBI Taxonomy" id="2750659"/>
    <lineage>
        <taxon>Bacteria</taxon>
        <taxon>Pseudomonadati</taxon>
        <taxon>Kiritimatiellota</taxon>
        <taxon>Kiritimatiellia</taxon>
        <taxon>Kiritimatiellales</taxon>
        <taxon>Pontiellaceae</taxon>
        <taxon>Pontiella</taxon>
    </lineage>
</organism>
<evidence type="ECO:0000259" key="5">
    <source>
        <dbReference type="Pfam" id="PF00884"/>
    </source>
</evidence>
<dbReference type="Pfam" id="PF00884">
    <property type="entry name" value="Sulfatase"/>
    <property type="match status" value="1"/>
</dbReference>